<dbReference type="Pfam" id="PF05645">
    <property type="entry name" value="RNA_pol_Rpc82"/>
    <property type="match status" value="1"/>
</dbReference>
<dbReference type="PANTHER" id="PTHR12949:SF0">
    <property type="entry name" value="DNA-DIRECTED RNA POLYMERASE III SUBUNIT RPC3"/>
    <property type="match status" value="1"/>
</dbReference>
<evidence type="ECO:0000256" key="9">
    <source>
        <dbReference type="ARBA" id="ARBA00025127"/>
    </source>
</evidence>
<evidence type="ECO:0000259" key="13">
    <source>
        <dbReference type="Pfam" id="PF22536"/>
    </source>
</evidence>
<comment type="subcellular location">
    <subcellularLocation>
        <location evidence="1 10">Nucleus</location>
    </subcellularLocation>
</comment>
<evidence type="ECO:0000313" key="15">
    <source>
        <dbReference type="Proteomes" id="UP000078512"/>
    </source>
</evidence>
<evidence type="ECO:0000259" key="12">
    <source>
        <dbReference type="Pfam" id="PF08221"/>
    </source>
</evidence>
<evidence type="ECO:0000256" key="3">
    <source>
        <dbReference type="ARBA" id="ARBA00007206"/>
    </source>
</evidence>
<dbReference type="Pfam" id="PF22536">
    <property type="entry name" value="WHD_POLR3C"/>
    <property type="match status" value="1"/>
</dbReference>
<dbReference type="SUPFAM" id="SSF46785">
    <property type="entry name" value="Winged helix' DNA-binding domain"/>
    <property type="match status" value="1"/>
</dbReference>
<evidence type="ECO:0000256" key="8">
    <source>
        <dbReference type="ARBA" id="ARBA00023242"/>
    </source>
</evidence>
<dbReference type="GO" id="GO:0005666">
    <property type="term" value="C:RNA polymerase III complex"/>
    <property type="evidence" value="ECO:0007669"/>
    <property type="project" value="UniProtKB-UniRule"/>
</dbReference>
<dbReference type="Gene3D" id="1.10.10.10">
    <property type="entry name" value="Winged helix-like DNA-binding domain superfamily/Winged helix DNA-binding domain"/>
    <property type="match status" value="4"/>
</dbReference>
<protein>
    <recommendedName>
        <fullName evidence="5 10">DNA-directed RNA polymerase III subunit RPC3</fullName>
        <shortName evidence="10">RNA polymerase III subunit C3</shortName>
    </recommendedName>
</protein>
<feature type="domain" description="DNA-directed RNA polymerase III subunit RPC3 winged-helix" evidence="13">
    <location>
        <begin position="387"/>
        <end position="463"/>
    </location>
</feature>
<evidence type="ECO:0000256" key="6">
    <source>
        <dbReference type="ARBA" id="ARBA00022478"/>
    </source>
</evidence>
<evidence type="ECO:0000256" key="5">
    <source>
        <dbReference type="ARBA" id="ARBA00016689"/>
    </source>
</evidence>
<dbReference type="STRING" id="1314771.A0A197KAA2"/>
<dbReference type="InterPro" id="IPR013197">
    <property type="entry name" value="RNA_pol_III_RPC82-rel_HTH"/>
</dbReference>
<evidence type="ECO:0000256" key="2">
    <source>
        <dbReference type="ARBA" id="ARBA00006835"/>
    </source>
</evidence>
<reference evidence="14 15" key="1">
    <citation type="submission" date="2016-05" db="EMBL/GenBank/DDBJ databases">
        <title>Genome sequencing reveals origins of a unique bacterial endosymbiosis in the earliest lineages of terrestrial Fungi.</title>
        <authorList>
            <consortium name="DOE Joint Genome Institute"/>
            <person name="Uehling J."/>
            <person name="Gryganskyi A."/>
            <person name="Hameed K."/>
            <person name="Tschaplinski T."/>
            <person name="Misztal P."/>
            <person name="Wu S."/>
            <person name="Desiro A."/>
            <person name="Vande Pol N."/>
            <person name="Du Z.-Y."/>
            <person name="Zienkiewicz A."/>
            <person name="Zienkiewicz K."/>
            <person name="Morin E."/>
            <person name="Tisserant E."/>
            <person name="Splivallo R."/>
            <person name="Hainaut M."/>
            <person name="Henrissat B."/>
            <person name="Ohm R."/>
            <person name="Kuo A."/>
            <person name="Yan J."/>
            <person name="Lipzen A."/>
            <person name="Nolan M."/>
            <person name="Labutti K."/>
            <person name="Barry K."/>
            <person name="Goldstein A."/>
            <person name="Labbe J."/>
            <person name="Schadt C."/>
            <person name="Tuskan G."/>
            <person name="Grigoriev I."/>
            <person name="Martin F."/>
            <person name="Vilgalys R."/>
            <person name="Bonito G."/>
        </authorList>
    </citation>
    <scope>NUCLEOTIDE SEQUENCE [LARGE SCALE GENOMIC DNA]</scope>
    <source>
        <strain evidence="14 15">AG-77</strain>
    </source>
</reference>
<dbReference type="EMBL" id="KV442017">
    <property type="protein sequence ID" value="OAQ34425.1"/>
    <property type="molecule type" value="Genomic_DNA"/>
</dbReference>
<evidence type="ECO:0000259" key="11">
    <source>
        <dbReference type="Pfam" id="PF05645"/>
    </source>
</evidence>
<feature type="domain" description="RNA polymerase III subunit RPC82-related helix-turn-helix" evidence="12">
    <location>
        <begin position="8"/>
        <end position="67"/>
    </location>
</feature>
<keyword evidence="8 10" id="KW-0539">Nucleus</keyword>
<keyword evidence="7 10" id="KW-0804">Transcription</keyword>
<keyword evidence="6 10" id="KW-0240">DNA-directed RNA polymerase</keyword>
<dbReference type="GO" id="GO:0003697">
    <property type="term" value="F:single-stranded DNA binding"/>
    <property type="evidence" value="ECO:0007669"/>
    <property type="project" value="UniProtKB-UniRule"/>
</dbReference>
<dbReference type="PANTHER" id="PTHR12949">
    <property type="entry name" value="RNA POLYMERASE III DNA DIRECTED -RELATED"/>
    <property type="match status" value="1"/>
</dbReference>
<gene>
    <name evidence="14" type="ORF">K457DRAFT_88097</name>
</gene>
<evidence type="ECO:0000256" key="1">
    <source>
        <dbReference type="ARBA" id="ARBA00004123"/>
    </source>
</evidence>
<evidence type="ECO:0000256" key="10">
    <source>
        <dbReference type="RuleBase" id="RU367076"/>
    </source>
</evidence>
<dbReference type="OrthoDB" id="272392at2759"/>
<dbReference type="InterPro" id="IPR055207">
    <property type="entry name" value="POLR3C_WHD"/>
</dbReference>
<evidence type="ECO:0000256" key="7">
    <source>
        <dbReference type="ARBA" id="ARBA00023163"/>
    </source>
</evidence>
<dbReference type="Proteomes" id="UP000078512">
    <property type="component" value="Unassembled WGS sequence"/>
</dbReference>
<organism evidence="14 15">
    <name type="scientific">Linnemannia elongata AG-77</name>
    <dbReference type="NCBI Taxonomy" id="1314771"/>
    <lineage>
        <taxon>Eukaryota</taxon>
        <taxon>Fungi</taxon>
        <taxon>Fungi incertae sedis</taxon>
        <taxon>Mucoromycota</taxon>
        <taxon>Mortierellomycotina</taxon>
        <taxon>Mortierellomycetes</taxon>
        <taxon>Mortierellales</taxon>
        <taxon>Mortierellaceae</taxon>
        <taxon>Linnemannia</taxon>
    </lineage>
</organism>
<accession>A0A197KAA2</accession>
<dbReference type="InterPro" id="IPR039748">
    <property type="entry name" value="RPC3"/>
</dbReference>
<dbReference type="InterPro" id="IPR008806">
    <property type="entry name" value="RNA_pol_III_Rpc82_C"/>
</dbReference>
<proteinExistence type="inferred from homology"/>
<comment type="function">
    <text evidence="9 10">DNA-dependent RNA polymerase catalyzes the transcription of DNA into RNA using the four ribonucleoside triphosphates as substrates. Specific core component of RNA polymerase III which synthesizes small RNAs, such as 5S rRNA and tRNAs.</text>
</comment>
<dbReference type="FunFam" id="1.10.10.10:FF:000218">
    <property type="entry name" value="DNA-directed RNA polymerase III subunit RPC3"/>
    <property type="match status" value="1"/>
</dbReference>
<dbReference type="AlphaFoldDB" id="A0A197KAA2"/>
<evidence type="ECO:0000313" key="14">
    <source>
        <dbReference type="EMBL" id="OAQ34425.1"/>
    </source>
</evidence>
<dbReference type="GO" id="GO:0006351">
    <property type="term" value="P:DNA-templated transcription"/>
    <property type="evidence" value="ECO:0007669"/>
    <property type="project" value="InterPro"/>
</dbReference>
<name>A0A197KAA2_9FUNG</name>
<feature type="domain" description="RNA polymerase III Rpc82 C -terminal" evidence="11">
    <location>
        <begin position="150"/>
        <end position="381"/>
    </location>
</feature>
<comment type="similarity">
    <text evidence="2 10">Belongs to the RNA polymerase beta chain family.</text>
</comment>
<comment type="subunit">
    <text evidence="4 10">Component of the RNA polymerase III (Pol III) complex consisting of 17 subunits.</text>
</comment>
<dbReference type="InterPro" id="IPR036390">
    <property type="entry name" value="WH_DNA-bd_sf"/>
</dbReference>
<comment type="similarity">
    <text evidence="3">Belongs to the eukaryotic RPC3/POLR3C RNA polymerase subunit family.</text>
</comment>
<dbReference type="InterPro" id="IPR036388">
    <property type="entry name" value="WH-like_DNA-bd_sf"/>
</dbReference>
<evidence type="ECO:0000256" key="4">
    <source>
        <dbReference type="ARBA" id="ARBA00011206"/>
    </source>
</evidence>
<dbReference type="Pfam" id="PF08221">
    <property type="entry name" value="HTH_9"/>
    <property type="match status" value="1"/>
</dbReference>
<keyword evidence="15" id="KW-1185">Reference proteome</keyword>
<sequence length="548" mass="62722">MTTHENRLCRLIVREHFGPIVEKVANVLIRRGRMPVGPIANFTALKPRQVRECLFVLIQHNLAVYAESQEKSRIVTYYEINRTELLHRVLIPKVLHSSQEWFERDGALITESLLTHGKLTITDCVADVLKTSGVAPGKTTTQRTQSLTKAFTRMVKEKCLIAVRPSDSLTAADKDMAEEKRETDKMTLPPTAAELASIRKVLGAQKQAEQNATIVGLKRRLDTMDDGYGEKRPRLLTDGDLVIVEEVETDVYFKVNFDRFIIRWRNVQIANLYEARLNPTAKTIMQTIMNLAEERMINCKEEHSSPVSIMLLLNSLPKDTNLIDTLEFDPSDLGPNNTKPKIHECLDRYIQILEDDLMKILKKDAGRSGQYIINLKSASQILKKNLIQGIVSARFGAPYVRIMNMLADKGKLEEKQISRFSMMPVKDVREKLTTLCTFGVLNLQEVPKTKERTPSRTYYLWEVILPRAADTLTDRLYHTMGNLRQRRFVERSKRAVLLNKCERTDVKADDSLLNAAEKKELETLNGVLEMLEIQELRIAEMVITLRDF</sequence>